<comment type="cofactor">
    <cofactor evidence="3">
        <name>Co(2+)</name>
        <dbReference type="ChEBI" id="CHEBI:48828"/>
    </cofactor>
</comment>
<comment type="catalytic activity">
    <reaction evidence="1">
        <text>a 2'-deoxyribonucleoside 5'-phosphate + H2O = a 2'-deoxyribonucleoside + phosphate</text>
        <dbReference type="Rhea" id="RHEA:36167"/>
        <dbReference type="ChEBI" id="CHEBI:15377"/>
        <dbReference type="ChEBI" id="CHEBI:18274"/>
        <dbReference type="ChEBI" id="CHEBI:43474"/>
        <dbReference type="ChEBI" id="CHEBI:65317"/>
        <dbReference type="EC" id="3.1.3.89"/>
    </reaction>
</comment>
<evidence type="ECO:0000256" key="1">
    <source>
        <dbReference type="ARBA" id="ARBA00001638"/>
    </source>
</evidence>
<evidence type="ECO:0000313" key="11">
    <source>
        <dbReference type="EMBL" id="MPM61901.1"/>
    </source>
</evidence>
<keyword evidence="9 11" id="KW-0378">Hydrolase</keyword>
<comment type="subunit">
    <text evidence="4">Homodimer.</text>
</comment>
<dbReference type="GO" id="GO:0005737">
    <property type="term" value="C:cytoplasm"/>
    <property type="evidence" value="ECO:0007669"/>
    <property type="project" value="TreeGrafter"/>
</dbReference>
<protein>
    <recommendedName>
        <fullName evidence="5">5'-deoxynucleotidase</fullName>
        <ecNumber evidence="5">3.1.3.89</ecNumber>
    </recommendedName>
</protein>
<dbReference type="EMBL" id="VSSQ01018582">
    <property type="protein sequence ID" value="MPM61901.1"/>
    <property type="molecule type" value="Genomic_DNA"/>
</dbReference>
<feature type="domain" description="HD" evidence="10">
    <location>
        <begin position="28"/>
        <end position="140"/>
    </location>
</feature>
<dbReference type="Gene3D" id="1.10.3210.10">
    <property type="entry name" value="Hypothetical protein af1432"/>
    <property type="match status" value="1"/>
</dbReference>
<evidence type="ECO:0000256" key="5">
    <source>
        <dbReference type="ARBA" id="ARBA00012964"/>
    </source>
</evidence>
<dbReference type="SUPFAM" id="SSF109604">
    <property type="entry name" value="HD-domain/PDEase-like"/>
    <property type="match status" value="1"/>
</dbReference>
<keyword evidence="6" id="KW-0963">Cytoplasm</keyword>
<evidence type="ECO:0000256" key="2">
    <source>
        <dbReference type="ARBA" id="ARBA00001936"/>
    </source>
</evidence>
<evidence type="ECO:0000256" key="9">
    <source>
        <dbReference type="ARBA" id="ARBA00022801"/>
    </source>
</evidence>
<evidence type="ECO:0000256" key="6">
    <source>
        <dbReference type="ARBA" id="ARBA00022490"/>
    </source>
</evidence>
<dbReference type="NCBIfam" id="NF003009">
    <property type="entry name" value="PRK03826.1"/>
    <property type="match status" value="1"/>
</dbReference>
<dbReference type="PANTHER" id="PTHR11845">
    <property type="entry name" value="5'-DEOXYNUCLEOTIDASE HDDC2"/>
    <property type="match status" value="1"/>
</dbReference>
<dbReference type="InterPro" id="IPR006674">
    <property type="entry name" value="HD_domain"/>
</dbReference>
<dbReference type="InterPro" id="IPR039356">
    <property type="entry name" value="YfbR/HDDC2"/>
</dbReference>
<dbReference type="SMART" id="SM00471">
    <property type="entry name" value="HDc"/>
    <property type="match status" value="1"/>
</dbReference>
<proteinExistence type="inferred from homology"/>
<organism evidence="11">
    <name type="scientific">bioreactor metagenome</name>
    <dbReference type="NCBI Taxonomy" id="1076179"/>
    <lineage>
        <taxon>unclassified sequences</taxon>
        <taxon>metagenomes</taxon>
        <taxon>ecological metagenomes</taxon>
    </lineage>
</organism>
<keyword evidence="8" id="KW-0547">Nucleotide-binding</keyword>
<comment type="cofactor">
    <cofactor evidence="2">
        <name>Mn(2+)</name>
        <dbReference type="ChEBI" id="CHEBI:29035"/>
    </cofactor>
</comment>
<accession>A0A645BB63</accession>
<evidence type="ECO:0000256" key="8">
    <source>
        <dbReference type="ARBA" id="ARBA00022741"/>
    </source>
</evidence>
<evidence type="ECO:0000256" key="3">
    <source>
        <dbReference type="ARBA" id="ARBA00001941"/>
    </source>
</evidence>
<dbReference type="GO" id="GO:0046872">
    <property type="term" value="F:metal ion binding"/>
    <property type="evidence" value="ECO:0007669"/>
    <property type="project" value="UniProtKB-KW"/>
</dbReference>
<gene>
    <name evidence="11" type="primary">yfbR_5</name>
    <name evidence="11" type="ORF">SDC9_108765</name>
</gene>
<dbReference type="PROSITE" id="PS51831">
    <property type="entry name" value="HD"/>
    <property type="match status" value="1"/>
</dbReference>
<dbReference type="AlphaFoldDB" id="A0A645BB63"/>
<keyword evidence="7" id="KW-0479">Metal-binding</keyword>
<dbReference type="Pfam" id="PF12917">
    <property type="entry name" value="YfbR-like"/>
    <property type="match status" value="1"/>
</dbReference>
<evidence type="ECO:0000256" key="7">
    <source>
        <dbReference type="ARBA" id="ARBA00022723"/>
    </source>
</evidence>
<evidence type="ECO:0000256" key="4">
    <source>
        <dbReference type="ARBA" id="ARBA00011738"/>
    </source>
</evidence>
<dbReference type="GO" id="GO:0000166">
    <property type="term" value="F:nucleotide binding"/>
    <property type="evidence" value="ECO:0007669"/>
    <property type="project" value="UniProtKB-KW"/>
</dbReference>
<dbReference type="PANTHER" id="PTHR11845:SF13">
    <property type="entry name" value="5'-DEOXYNUCLEOTIDASE HDDC2"/>
    <property type="match status" value="1"/>
</dbReference>
<dbReference type="InterPro" id="IPR003607">
    <property type="entry name" value="HD/PDEase_dom"/>
</dbReference>
<dbReference type="GO" id="GO:0002953">
    <property type="term" value="F:5'-deoxynucleotidase activity"/>
    <property type="evidence" value="ECO:0007669"/>
    <property type="project" value="UniProtKB-EC"/>
</dbReference>
<sequence>MSRFFAYLSRMKYITRWNTMRNTKEENIQEHSLQVAMIAHAIALIKNKYFGGQVNPERIALLAIYHEASEVITGDMATPIKYYNPEIRDAYKRLETMACERLFNMVPKEFKPDYASLLFHTPEEEENARIVKYADKISAYLKCLEELKAGNTEFSKAKESIWNDLQQIPAPELHYFLEHFVPSFSLSLDELNR</sequence>
<comment type="caution">
    <text evidence="11">The sequence shown here is derived from an EMBL/GenBank/DDBJ whole genome shotgun (WGS) entry which is preliminary data.</text>
</comment>
<dbReference type="InterPro" id="IPR022971">
    <property type="entry name" value="YfbR"/>
</dbReference>
<dbReference type="HAMAP" id="MF_01100">
    <property type="entry name" value="5DNU"/>
    <property type="match status" value="1"/>
</dbReference>
<evidence type="ECO:0000259" key="10">
    <source>
        <dbReference type="PROSITE" id="PS51831"/>
    </source>
</evidence>
<name>A0A645BB63_9ZZZZ</name>
<reference evidence="11" key="1">
    <citation type="submission" date="2019-08" db="EMBL/GenBank/DDBJ databases">
        <authorList>
            <person name="Kucharzyk K."/>
            <person name="Murdoch R.W."/>
            <person name="Higgins S."/>
            <person name="Loffler F."/>
        </authorList>
    </citation>
    <scope>NUCLEOTIDE SEQUENCE</scope>
</reference>
<dbReference type="EC" id="3.1.3.89" evidence="5"/>